<feature type="domain" description="TRAM" evidence="15">
    <location>
        <begin position="387"/>
        <end position="449"/>
    </location>
</feature>
<dbReference type="GO" id="GO:0005829">
    <property type="term" value="C:cytosol"/>
    <property type="evidence" value="ECO:0007669"/>
    <property type="project" value="TreeGrafter"/>
</dbReference>
<dbReference type="FunFam" id="3.80.30.20:FF:000001">
    <property type="entry name" value="tRNA-2-methylthio-N(6)-dimethylallyladenosine synthase 2"/>
    <property type="match status" value="1"/>
</dbReference>
<protein>
    <recommendedName>
        <fullName evidence="11 14">tRNA-2-methylthio-N(6)-dimethylallyladenosine synthase</fullName>
        <ecNumber evidence="10 14">2.8.4.3</ecNumber>
    </recommendedName>
    <alternativeName>
        <fullName evidence="13 14">(Dimethylallyl)adenosine tRNA methylthiotransferase MiaB</fullName>
    </alternativeName>
    <alternativeName>
        <fullName evidence="12 14">tRNA-i(6)A37 methylthiotransferase</fullName>
    </alternativeName>
</protein>
<comment type="cofactor">
    <cofactor evidence="14">
        <name>[4Fe-4S] cluster</name>
        <dbReference type="ChEBI" id="CHEBI:49883"/>
    </cofactor>
    <text evidence="14">Binds 2 [4Fe-4S] clusters. One cluster is coordinated with 3 cysteines and an exchangeable S-adenosyl-L-methionine.</text>
</comment>
<sequence>MTTPRKLHIKSYGCQMNVYDAQRMADTLAGEGFVETASAEDADLVILNTCHIREKASEKVYSELGRLRVAKDEAARAGREMKIAVAGCVAQAEGAEIIHRAPTVDIVVGPQSYHHLPELLKRAKANGRALETEFPVEDKFGFLPQPKPDAIRARGISAFVTVQEGCDKFCTFCVVPYTRGAEVSRPVARIIDDVKQLADNGVREFTLIGQNVNAYHGEGPDGRVWPLGKLLQRLAAIPDVMRLRYSTSHPRDVDDALIAAHRDLPELMPFVHLPVQSGADRILAAMNRKHTADDYRRVIDRFRAARQDIAFSSDFIVGFPGETAEEFSATLALVTQIGYAAAYSFKYSPRPGTPAAEMRETVSAAEMDERLGRLQELIDSQQSAFNRAAIGTTVDVLFERAARNPGQIVGRTAYLQPAHVMASPDIIGQVLPVRIDSLERYSLIGELATRPASGLISQTIGA</sequence>
<keyword evidence="6 14" id="KW-0819">tRNA processing</keyword>
<dbReference type="RefSeq" id="WP_172646270.1">
    <property type="nucleotide sequence ID" value="NZ_JAFICZ010000001.1"/>
</dbReference>
<comment type="function">
    <text evidence="1 14">Catalyzes the methylthiolation of N6-(dimethylallyl)adenosine (i(6)A), leading to the formation of 2-methylthio-N6-(dimethylallyl)adenosine (ms(2)i(6)A) at position 37 in tRNAs that read codons beginning with uridine.</text>
</comment>
<dbReference type="SFLD" id="SFLDG01082">
    <property type="entry name" value="B12-binding_domain_containing"/>
    <property type="match status" value="1"/>
</dbReference>
<dbReference type="Proteomes" id="UP000673383">
    <property type="component" value="Unassembled WGS sequence"/>
</dbReference>
<dbReference type="InterPro" id="IPR007197">
    <property type="entry name" value="rSAM"/>
</dbReference>
<dbReference type="InterPro" id="IPR058240">
    <property type="entry name" value="rSAM_sf"/>
</dbReference>
<comment type="subcellular location">
    <subcellularLocation>
        <location evidence="14">Cytoplasm</location>
    </subcellularLocation>
</comment>
<evidence type="ECO:0000256" key="10">
    <source>
        <dbReference type="ARBA" id="ARBA00033765"/>
    </source>
</evidence>
<dbReference type="GO" id="GO:0046872">
    <property type="term" value="F:metal ion binding"/>
    <property type="evidence" value="ECO:0007669"/>
    <property type="project" value="UniProtKB-KW"/>
</dbReference>
<dbReference type="InterPro" id="IPR002792">
    <property type="entry name" value="TRAM_dom"/>
</dbReference>
<dbReference type="PANTHER" id="PTHR43020:SF2">
    <property type="entry name" value="MITOCHONDRIAL TRNA METHYLTHIOTRANSFERASE CDK5RAP1"/>
    <property type="match status" value="1"/>
</dbReference>
<keyword evidence="9 14" id="KW-0411">Iron-sulfur</keyword>
<evidence type="ECO:0000313" key="19">
    <source>
        <dbReference type="Proteomes" id="UP000673383"/>
    </source>
</evidence>
<dbReference type="PROSITE" id="PS51918">
    <property type="entry name" value="RADICAL_SAM"/>
    <property type="match status" value="1"/>
</dbReference>
<feature type="binding site" evidence="14">
    <location>
        <position position="170"/>
    </location>
    <ligand>
        <name>[4Fe-4S] cluster</name>
        <dbReference type="ChEBI" id="CHEBI:49883"/>
        <label>2</label>
        <note>4Fe-4S-S-AdoMet</note>
    </ligand>
</feature>
<dbReference type="PROSITE" id="PS51449">
    <property type="entry name" value="MTTASE_N"/>
    <property type="match status" value="1"/>
</dbReference>
<accession>A0A8I1Y1B3</accession>
<feature type="binding site" evidence="14">
    <location>
        <position position="14"/>
    </location>
    <ligand>
        <name>[4Fe-4S] cluster</name>
        <dbReference type="ChEBI" id="CHEBI:49883"/>
        <label>1</label>
    </ligand>
</feature>
<feature type="domain" description="Radical SAM core" evidence="17">
    <location>
        <begin position="152"/>
        <end position="384"/>
    </location>
</feature>
<dbReference type="InterPro" id="IPR023404">
    <property type="entry name" value="rSAM_horseshoe"/>
</dbReference>
<feature type="binding site" evidence="14">
    <location>
        <position position="166"/>
    </location>
    <ligand>
        <name>[4Fe-4S] cluster</name>
        <dbReference type="ChEBI" id="CHEBI:49883"/>
        <label>2</label>
        <note>4Fe-4S-S-AdoMet</note>
    </ligand>
</feature>
<evidence type="ECO:0000256" key="4">
    <source>
        <dbReference type="ARBA" id="ARBA00022679"/>
    </source>
</evidence>
<evidence type="ECO:0000256" key="7">
    <source>
        <dbReference type="ARBA" id="ARBA00022723"/>
    </source>
</evidence>
<keyword evidence="3 14" id="KW-0963">Cytoplasm</keyword>
<evidence type="ECO:0000256" key="8">
    <source>
        <dbReference type="ARBA" id="ARBA00023004"/>
    </source>
</evidence>
<evidence type="ECO:0000256" key="9">
    <source>
        <dbReference type="ARBA" id="ARBA00023014"/>
    </source>
</evidence>
<dbReference type="InterPro" id="IPR020612">
    <property type="entry name" value="Methylthiotransferase_CS"/>
</dbReference>
<dbReference type="FunFam" id="3.40.50.12160:FF:000003">
    <property type="entry name" value="CDK5 regulatory subunit-associated protein 1"/>
    <property type="match status" value="1"/>
</dbReference>
<gene>
    <name evidence="14" type="primary">miaB</name>
    <name evidence="18" type="ORF">JOH49_002302</name>
</gene>
<dbReference type="SMART" id="SM00729">
    <property type="entry name" value="Elp3"/>
    <property type="match status" value="1"/>
</dbReference>
<feature type="binding site" evidence="14">
    <location>
        <position position="173"/>
    </location>
    <ligand>
        <name>[4Fe-4S] cluster</name>
        <dbReference type="ChEBI" id="CHEBI:49883"/>
        <label>2</label>
        <note>4Fe-4S-S-AdoMet</note>
    </ligand>
</feature>
<evidence type="ECO:0000259" key="16">
    <source>
        <dbReference type="PROSITE" id="PS51449"/>
    </source>
</evidence>
<dbReference type="PROSITE" id="PS50926">
    <property type="entry name" value="TRAM"/>
    <property type="match status" value="1"/>
</dbReference>
<dbReference type="GO" id="GO:0051539">
    <property type="term" value="F:4 iron, 4 sulfur cluster binding"/>
    <property type="evidence" value="ECO:0007669"/>
    <property type="project" value="UniProtKB-UniRule"/>
</dbReference>
<evidence type="ECO:0000256" key="14">
    <source>
        <dbReference type="HAMAP-Rule" id="MF_01864"/>
    </source>
</evidence>
<dbReference type="PANTHER" id="PTHR43020">
    <property type="entry name" value="CDK5 REGULATORY SUBUNIT-ASSOCIATED PROTEIN 1"/>
    <property type="match status" value="1"/>
</dbReference>
<keyword evidence="5 14" id="KW-0949">S-adenosyl-L-methionine</keyword>
<dbReference type="EMBL" id="JAFICZ010000001">
    <property type="protein sequence ID" value="MBP1292549.1"/>
    <property type="molecule type" value="Genomic_DNA"/>
</dbReference>
<evidence type="ECO:0000313" key="18">
    <source>
        <dbReference type="EMBL" id="MBP1292549.1"/>
    </source>
</evidence>
<keyword evidence="7 14" id="KW-0479">Metal-binding</keyword>
<dbReference type="NCBIfam" id="TIGR01574">
    <property type="entry name" value="miaB-methiolase"/>
    <property type="match status" value="1"/>
</dbReference>
<dbReference type="InterPro" id="IPR006463">
    <property type="entry name" value="MiaB_methiolase"/>
</dbReference>
<evidence type="ECO:0000256" key="13">
    <source>
        <dbReference type="ARBA" id="ARBA00081141"/>
    </source>
</evidence>
<feature type="binding site" evidence="14">
    <location>
        <position position="50"/>
    </location>
    <ligand>
        <name>[4Fe-4S] cluster</name>
        <dbReference type="ChEBI" id="CHEBI:49883"/>
        <label>1</label>
    </ligand>
</feature>
<dbReference type="Pfam" id="PF01938">
    <property type="entry name" value="TRAM"/>
    <property type="match status" value="1"/>
</dbReference>
<dbReference type="Pfam" id="PF00919">
    <property type="entry name" value="UPF0004"/>
    <property type="match status" value="1"/>
</dbReference>
<keyword evidence="4 14" id="KW-0808">Transferase</keyword>
<dbReference type="CDD" id="cd01335">
    <property type="entry name" value="Radical_SAM"/>
    <property type="match status" value="1"/>
</dbReference>
<feature type="binding site" evidence="14">
    <location>
        <position position="88"/>
    </location>
    <ligand>
        <name>[4Fe-4S] cluster</name>
        <dbReference type="ChEBI" id="CHEBI:49883"/>
        <label>1</label>
    </ligand>
</feature>
<dbReference type="SFLD" id="SFLDF00273">
    <property type="entry name" value="(dimethylallyl)adenosine_tRNA"/>
    <property type="match status" value="1"/>
</dbReference>
<comment type="subunit">
    <text evidence="14">Monomer.</text>
</comment>
<comment type="similarity">
    <text evidence="14">Belongs to the methylthiotransferase family. MiaB subfamily.</text>
</comment>
<reference evidence="18" key="1">
    <citation type="submission" date="2021-02" db="EMBL/GenBank/DDBJ databases">
        <title>Genomic Encyclopedia of Type Strains, Phase IV (KMG-V): Genome sequencing to study the core and pangenomes of soil and plant-associated prokaryotes.</title>
        <authorList>
            <person name="Whitman W."/>
        </authorList>
    </citation>
    <scope>NUCLEOTIDE SEQUENCE</scope>
    <source>
        <strain evidence="18">USDA 406</strain>
    </source>
</reference>
<dbReference type="Pfam" id="PF04055">
    <property type="entry name" value="Radical_SAM"/>
    <property type="match status" value="1"/>
</dbReference>
<evidence type="ECO:0000256" key="2">
    <source>
        <dbReference type="ARBA" id="ARBA00022485"/>
    </source>
</evidence>
<keyword evidence="8 14" id="KW-0408">Iron</keyword>
<name>A0A8I1Y1B3_BRAEL</name>
<comment type="caution">
    <text evidence="18">The sequence shown here is derived from an EMBL/GenBank/DDBJ whole genome shotgun (WGS) entry which is preliminary data.</text>
</comment>
<dbReference type="Gene3D" id="3.80.30.20">
    <property type="entry name" value="tm_1862 like domain"/>
    <property type="match status" value="1"/>
</dbReference>
<organism evidence="18 19">
    <name type="scientific">Bradyrhizobium elkanii</name>
    <dbReference type="NCBI Taxonomy" id="29448"/>
    <lineage>
        <taxon>Bacteria</taxon>
        <taxon>Pseudomonadati</taxon>
        <taxon>Pseudomonadota</taxon>
        <taxon>Alphaproteobacteria</taxon>
        <taxon>Hyphomicrobiales</taxon>
        <taxon>Nitrobacteraceae</taxon>
        <taxon>Bradyrhizobium</taxon>
    </lineage>
</organism>
<dbReference type="SFLD" id="SFLDG01061">
    <property type="entry name" value="methylthiotransferase"/>
    <property type="match status" value="1"/>
</dbReference>
<evidence type="ECO:0000256" key="5">
    <source>
        <dbReference type="ARBA" id="ARBA00022691"/>
    </source>
</evidence>
<dbReference type="NCBIfam" id="TIGR00089">
    <property type="entry name" value="MiaB/RimO family radical SAM methylthiotransferase"/>
    <property type="match status" value="1"/>
</dbReference>
<dbReference type="SFLD" id="SFLDS00029">
    <property type="entry name" value="Radical_SAM"/>
    <property type="match status" value="1"/>
</dbReference>
<dbReference type="HAMAP" id="MF_01864">
    <property type="entry name" value="tRNA_metthiotr_MiaB"/>
    <property type="match status" value="1"/>
</dbReference>
<dbReference type="Gene3D" id="3.40.50.12160">
    <property type="entry name" value="Methylthiotransferase, N-terminal domain"/>
    <property type="match status" value="1"/>
</dbReference>
<feature type="domain" description="MTTase N-terminal" evidence="16">
    <location>
        <begin position="5"/>
        <end position="125"/>
    </location>
</feature>
<dbReference type="EC" id="2.8.4.3" evidence="10 14"/>
<dbReference type="InterPro" id="IPR038135">
    <property type="entry name" value="Methylthiotransferase_N_sf"/>
</dbReference>
<dbReference type="GO" id="GO:0035597">
    <property type="term" value="F:tRNA-2-methylthio-N(6)-dimethylallyladenosine(37) synthase activity"/>
    <property type="evidence" value="ECO:0007669"/>
    <property type="project" value="UniProtKB-EC"/>
</dbReference>
<dbReference type="AlphaFoldDB" id="A0A8I1Y1B3"/>
<comment type="catalytic activity">
    <reaction evidence="14">
        <text>N(6)-dimethylallyladenosine(37) in tRNA + (sulfur carrier)-SH + AH2 + 2 S-adenosyl-L-methionine = 2-methylsulfanyl-N(6)-dimethylallyladenosine(37) in tRNA + (sulfur carrier)-H + 5'-deoxyadenosine + L-methionine + A + S-adenosyl-L-homocysteine + 2 H(+)</text>
        <dbReference type="Rhea" id="RHEA:37067"/>
        <dbReference type="Rhea" id="RHEA-COMP:10375"/>
        <dbReference type="Rhea" id="RHEA-COMP:10376"/>
        <dbReference type="Rhea" id="RHEA-COMP:14737"/>
        <dbReference type="Rhea" id="RHEA-COMP:14739"/>
        <dbReference type="ChEBI" id="CHEBI:13193"/>
        <dbReference type="ChEBI" id="CHEBI:15378"/>
        <dbReference type="ChEBI" id="CHEBI:17319"/>
        <dbReference type="ChEBI" id="CHEBI:17499"/>
        <dbReference type="ChEBI" id="CHEBI:29917"/>
        <dbReference type="ChEBI" id="CHEBI:57844"/>
        <dbReference type="ChEBI" id="CHEBI:57856"/>
        <dbReference type="ChEBI" id="CHEBI:59789"/>
        <dbReference type="ChEBI" id="CHEBI:64428"/>
        <dbReference type="ChEBI" id="CHEBI:74415"/>
        <dbReference type="ChEBI" id="CHEBI:74417"/>
        <dbReference type="EC" id="2.8.4.3"/>
    </reaction>
</comment>
<evidence type="ECO:0000256" key="3">
    <source>
        <dbReference type="ARBA" id="ARBA00022490"/>
    </source>
</evidence>
<dbReference type="InterPro" id="IPR006638">
    <property type="entry name" value="Elp3/MiaA/NifB-like_rSAM"/>
</dbReference>
<evidence type="ECO:0000256" key="1">
    <source>
        <dbReference type="ARBA" id="ARBA00003234"/>
    </source>
</evidence>
<evidence type="ECO:0000256" key="11">
    <source>
        <dbReference type="ARBA" id="ARBA00068570"/>
    </source>
</evidence>
<dbReference type="PROSITE" id="PS01278">
    <property type="entry name" value="MTTASE_RADICAL"/>
    <property type="match status" value="1"/>
</dbReference>
<keyword evidence="2 14" id="KW-0004">4Fe-4S</keyword>
<dbReference type="InterPro" id="IPR013848">
    <property type="entry name" value="Methylthiotransferase_N"/>
</dbReference>
<evidence type="ECO:0000259" key="17">
    <source>
        <dbReference type="PROSITE" id="PS51918"/>
    </source>
</evidence>
<evidence type="ECO:0000256" key="6">
    <source>
        <dbReference type="ARBA" id="ARBA00022694"/>
    </source>
</evidence>
<dbReference type="InterPro" id="IPR005839">
    <property type="entry name" value="Methylthiotransferase"/>
</dbReference>
<evidence type="ECO:0000256" key="12">
    <source>
        <dbReference type="ARBA" id="ARBA00080698"/>
    </source>
</evidence>
<evidence type="ECO:0000259" key="15">
    <source>
        <dbReference type="PROSITE" id="PS50926"/>
    </source>
</evidence>
<proteinExistence type="inferred from homology"/>
<dbReference type="SUPFAM" id="SSF102114">
    <property type="entry name" value="Radical SAM enzymes"/>
    <property type="match status" value="1"/>
</dbReference>